<protein>
    <recommendedName>
        <fullName evidence="1">DNA ligase (NAD(+))</fullName>
        <ecNumber evidence="1">6.5.1.2</ecNumber>
    </recommendedName>
</protein>
<evidence type="ECO:0000256" key="3">
    <source>
        <dbReference type="ARBA" id="ARBA00022705"/>
    </source>
</evidence>
<dbReference type="Pfam" id="PF01653">
    <property type="entry name" value="DNA_ligase_aden"/>
    <property type="match status" value="1"/>
</dbReference>
<keyword evidence="4" id="KW-0520">NAD</keyword>
<dbReference type="Gene3D" id="3.40.50.10190">
    <property type="entry name" value="BRCT domain"/>
    <property type="match status" value="1"/>
</dbReference>
<proteinExistence type="predicted"/>
<evidence type="ECO:0000313" key="7">
    <source>
        <dbReference type="EMBL" id="CAK0767927.1"/>
    </source>
</evidence>
<reference evidence="7 8" key="1">
    <citation type="submission" date="2023-10" db="EMBL/GenBank/DDBJ databases">
        <authorList>
            <person name="Maclean D."/>
            <person name="Macfadyen A."/>
        </authorList>
    </citation>
    <scope>NUCLEOTIDE SEQUENCE [LARGE SCALE GENOMIC DNA]</scope>
</reference>
<dbReference type="Gene3D" id="2.40.50.140">
    <property type="entry name" value="Nucleic acid-binding proteins"/>
    <property type="match status" value="1"/>
</dbReference>
<dbReference type="PROSITE" id="PS50172">
    <property type="entry name" value="BRCT"/>
    <property type="match status" value="1"/>
</dbReference>
<feature type="domain" description="BRCT" evidence="6">
    <location>
        <begin position="571"/>
        <end position="641"/>
    </location>
</feature>
<keyword evidence="2" id="KW-0436">Ligase</keyword>
<dbReference type="InterPro" id="IPR001357">
    <property type="entry name" value="BRCT_dom"/>
</dbReference>
<dbReference type="GO" id="GO:0003911">
    <property type="term" value="F:DNA ligase (NAD+) activity"/>
    <property type="evidence" value="ECO:0007669"/>
    <property type="project" value="UniProtKB-EC"/>
</dbReference>
<dbReference type="AlphaFoldDB" id="A0AAV1I0D1"/>
<dbReference type="Proteomes" id="UP001314263">
    <property type="component" value="Unassembled WGS sequence"/>
</dbReference>
<keyword evidence="8" id="KW-1185">Reference proteome</keyword>
<dbReference type="InterPro" id="IPR012340">
    <property type="entry name" value="NA-bd_OB-fold"/>
</dbReference>
<comment type="caution">
    <text evidence="7">The sequence shown here is derived from an EMBL/GenBank/DDBJ whole genome shotgun (WGS) entry which is preliminary data.</text>
</comment>
<sequence>MEVVMAINRDEVDVASLGVGTLEKVLELAADKYYNTGDAIISDSVFDDLREVLQAKDPSNGFLQRVGAPVAASKRVTLPYPMRSMNKVKPGGVDLQAWQRHYPGPYTLSDKLDGTSAMIFYKKRQLGWDVRMFRRGDDRGGFEITPLLKFFLPEQLAIAPSPPLQSLGGQEFAVRGEIIMSKRNFSSLSGTFANARSLTNGIVNRKDPDPNVLATTDFVAYELVHPRISKSEQMLLLHTAGYNVVANMTASEISNAKLADIYSARRRESQYEIDGLIVEAEGPHELPGRDNPKYAFAFKMPLDEQGGIVKVLEVVWSTSKDRMLKPRVHYEPITVGGATMQYATGFNARFISDNKLGPGALIRVVRSGDVIPFIQSVVRRSANAQMPNVPYVWGDSGVDVFLSGNQENADLTRRRLKHFFNKMNIANISDGLIDRFYESGFTTLSAFLSATAANMQLVDGVQATLASKLVQNIQRGIRDVPLVRVMVASNQFGAGFGERKLQIILDAMPDILKNTSTPAQLTERLAMLEGFSTKTASAFVNNLQGFRQFLLDHPQITVQRHTRTDRGHGRLSGEIFVFTGIRDKAAEQRITELGGVVGGSMSSRTTVLIAKDPSADTVKLQKAREAGVRIIGLQDLYVMLE</sequence>
<organism evidence="7 8">
    <name type="scientific">Coccomyxa viridis</name>
    <dbReference type="NCBI Taxonomy" id="1274662"/>
    <lineage>
        <taxon>Eukaryota</taxon>
        <taxon>Viridiplantae</taxon>
        <taxon>Chlorophyta</taxon>
        <taxon>core chlorophytes</taxon>
        <taxon>Trebouxiophyceae</taxon>
        <taxon>Trebouxiophyceae incertae sedis</taxon>
        <taxon>Coccomyxaceae</taxon>
        <taxon>Coccomyxa</taxon>
    </lineage>
</organism>
<dbReference type="SUPFAM" id="SSF56091">
    <property type="entry name" value="DNA ligase/mRNA capping enzyme, catalytic domain"/>
    <property type="match status" value="1"/>
</dbReference>
<dbReference type="SUPFAM" id="SSF52113">
    <property type="entry name" value="BRCT domain"/>
    <property type="match status" value="1"/>
</dbReference>
<evidence type="ECO:0000256" key="4">
    <source>
        <dbReference type="ARBA" id="ARBA00023027"/>
    </source>
</evidence>
<dbReference type="SUPFAM" id="SSF50249">
    <property type="entry name" value="Nucleic acid-binding proteins"/>
    <property type="match status" value="1"/>
</dbReference>
<dbReference type="InterPro" id="IPR036420">
    <property type="entry name" value="BRCT_dom_sf"/>
</dbReference>
<dbReference type="InterPro" id="IPR013840">
    <property type="entry name" value="DNAligase_N"/>
</dbReference>
<accession>A0AAV1I0D1</accession>
<dbReference type="SMART" id="SM00532">
    <property type="entry name" value="LIGANc"/>
    <property type="match status" value="1"/>
</dbReference>
<dbReference type="GO" id="GO:0006260">
    <property type="term" value="P:DNA replication"/>
    <property type="evidence" value="ECO:0007669"/>
    <property type="project" value="UniProtKB-KW"/>
</dbReference>
<dbReference type="EC" id="6.5.1.2" evidence="1"/>
<evidence type="ECO:0000259" key="6">
    <source>
        <dbReference type="PROSITE" id="PS50172"/>
    </source>
</evidence>
<dbReference type="GO" id="GO:0006281">
    <property type="term" value="P:DNA repair"/>
    <property type="evidence" value="ECO:0007669"/>
    <property type="project" value="InterPro"/>
</dbReference>
<evidence type="ECO:0000256" key="2">
    <source>
        <dbReference type="ARBA" id="ARBA00022598"/>
    </source>
</evidence>
<keyword evidence="3" id="KW-0235">DNA replication</keyword>
<evidence type="ECO:0000313" key="8">
    <source>
        <dbReference type="Proteomes" id="UP001314263"/>
    </source>
</evidence>
<dbReference type="Pfam" id="PF00533">
    <property type="entry name" value="BRCT"/>
    <property type="match status" value="1"/>
</dbReference>
<dbReference type="InterPro" id="IPR013839">
    <property type="entry name" value="DNAligase_adenylation"/>
</dbReference>
<dbReference type="EMBL" id="CAUYUE010000004">
    <property type="protein sequence ID" value="CAK0767927.1"/>
    <property type="molecule type" value="Genomic_DNA"/>
</dbReference>
<dbReference type="Gene3D" id="3.30.470.30">
    <property type="entry name" value="DNA ligase/mRNA capping enzyme"/>
    <property type="match status" value="1"/>
</dbReference>
<evidence type="ECO:0000256" key="1">
    <source>
        <dbReference type="ARBA" id="ARBA00012722"/>
    </source>
</evidence>
<evidence type="ECO:0000256" key="5">
    <source>
        <dbReference type="ARBA" id="ARBA00034005"/>
    </source>
</evidence>
<gene>
    <name evidence="7" type="ORF">CVIRNUC_003511</name>
</gene>
<comment type="catalytic activity">
    <reaction evidence="5">
        <text>NAD(+) + (deoxyribonucleotide)n-3'-hydroxyl + 5'-phospho-(deoxyribonucleotide)m = (deoxyribonucleotide)n+m + AMP + beta-nicotinamide D-nucleotide.</text>
        <dbReference type="EC" id="6.5.1.2"/>
    </reaction>
</comment>
<name>A0AAV1I0D1_9CHLO</name>